<gene>
    <name evidence="3" type="ORF">SAMN05444336_102391</name>
</gene>
<evidence type="ECO:0000259" key="2">
    <source>
        <dbReference type="Pfam" id="PF06568"/>
    </source>
</evidence>
<evidence type="ECO:0000313" key="3">
    <source>
        <dbReference type="EMBL" id="SDW80288.1"/>
    </source>
</evidence>
<keyword evidence="4" id="KW-1185">Reference proteome</keyword>
<name>A0A1H2WIF8_9RHOB</name>
<dbReference type="InterPro" id="IPR009506">
    <property type="entry name" value="YjiS-like"/>
</dbReference>
<dbReference type="Pfam" id="PF06568">
    <property type="entry name" value="YjiS-like"/>
    <property type="match status" value="1"/>
</dbReference>
<dbReference type="AlphaFoldDB" id="A0A1H2WIF8"/>
<accession>A0A1H2WIF8</accession>
<proteinExistence type="predicted"/>
<organism evidence="3 4">
    <name type="scientific">Albimonas donghaensis</name>
    <dbReference type="NCBI Taxonomy" id="356660"/>
    <lineage>
        <taxon>Bacteria</taxon>
        <taxon>Pseudomonadati</taxon>
        <taxon>Pseudomonadota</taxon>
        <taxon>Alphaproteobacteria</taxon>
        <taxon>Rhodobacterales</taxon>
        <taxon>Paracoccaceae</taxon>
        <taxon>Albimonas</taxon>
    </lineage>
</organism>
<evidence type="ECO:0000313" key="4">
    <source>
        <dbReference type="Proteomes" id="UP000199118"/>
    </source>
</evidence>
<sequence length="83" mass="8823">MALIADAPLSRSDMAHGASVSGSTPTFGQIGAGLLASGGRRFAAWREYRRTLAELQALDDRALRDLSLSRGELRHVARMAAGL</sequence>
<evidence type="ECO:0000256" key="1">
    <source>
        <dbReference type="SAM" id="MobiDB-lite"/>
    </source>
</evidence>
<dbReference type="Proteomes" id="UP000199118">
    <property type="component" value="Unassembled WGS sequence"/>
</dbReference>
<feature type="domain" description="YjiS-like" evidence="2">
    <location>
        <begin position="40"/>
        <end position="74"/>
    </location>
</feature>
<dbReference type="EMBL" id="FNMZ01000002">
    <property type="protein sequence ID" value="SDW80288.1"/>
    <property type="molecule type" value="Genomic_DNA"/>
</dbReference>
<protein>
    <recommendedName>
        <fullName evidence="2">YjiS-like domain-containing protein</fullName>
    </recommendedName>
</protein>
<feature type="region of interest" description="Disordered" evidence="1">
    <location>
        <begin position="1"/>
        <end position="27"/>
    </location>
</feature>
<reference evidence="3 4" key="1">
    <citation type="submission" date="2016-10" db="EMBL/GenBank/DDBJ databases">
        <authorList>
            <person name="de Groot N.N."/>
        </authorList>
    </citation>
    <scope>NUCLEOTIDE SEQUENCE [LARGE SCALE GENOMIC DNA]</scope>
    <source>
        <strain evidence="3 4">DSM 17890</strain>
    </source>
</reference>